<organism evidence="2">
    <name type="scientific">uncultured Caudovirales phage</name>
    <dbReference type="NCBI Taxonomy" id="2100421"/>
    <lineage>
        <taxon>Viruses</taxon>
        <taxon>Duplodnaviria</taxon>
        <taxon>Heunggongvirae</taxon>
        <taxon>Uroviricota</taxon>
        <taxon>Caudoviricetes</taxon>
        <taxon>Peduoviridae</taxon>
        <taxon>Maltschvirus</taxon>
        <taxon>Maltschvirus maltsch</taxon>
    </lineage>
</organism>
<dbReference type="InterPro" id="IPR009279">
    <property type="entry name" value="Portal_Mu"/>
</dbReference>
<gene>
    <name evidence="2" type="ORF">UFOVP655_14</name>
</gene>
<sequence length="480" mass="53425">MAEKPDMQEFGSTGLRRSGGTVYEEFLVNLRGLRGAKIYREMSDNDPTIGSMLYAIDKVITRLEWRVDPFTDDSEDGDASAKDKETAVFIESCLHDMSDSWDATLSQILSMLIFGYSYHEIVYKTRTGPEANDPSKRSKYDDGKIGWRKLPIRSQETLFRWQIDEKGGIQAMEQTDPSSGGSHIIPIEKALLFRTTSQKNNPEGRSILRNAYRPWFFKRRIEEIEAIGIERDLAGLPVAWVPPEYLSSAATTEQASVLASIQQLVTSIKRNEQEGVIFPLLFDEQGNKQFDLMLLSSGGSRQFDTDKIIQRYDQRMSMSILADFILLGSDRVGSYALGSSKMDLWSMAVDSIAKNIAEVMNNYAIPRLMKLNGMDTKRMPILTYGEVSHVDLTEVADYISKLATAGVLMPDPKLEDYLRDLAGLPPAEHDGQAYGAPAMPGADGQPPVPGAKPADQFAPAPLEDELDLPEGQEALDGDQE</sequence>
<dbReference type="Pfam" id="PF06074">
    <property type="entry name" value="Portal_Mu"/>
    <property type="match status" value="1"/>
</dbReference>
<feature type="compositionally biased region" description="Acidic residues" evidence="1">
    <location>
        <begin position="462"/>
        <end position="480"/>
    </location>
</feature>
<name>A0A6J5NAS1_9CAUD</name>
<feature type="region of interest" description="Disordered" evidence="1">
    <location>
        <begin position="425"/>
        <end position="480"/>
    </location>
</feature>
<reference evidence="2" key="1">
    <citation type="submission" date="2020-04" db="EMBL/GenBank/DDBJ databases">
        <authorList>
            <person name="Chiriac C."/>
            <person name="Salcher M."/>
            <person name="Ghai R."/>
            <person name="Kavagutti S V."/>
        </authorList>
    </citation>
    <scope>NUCLEOTIDE SEQUENCE</scope>
</reference>
<protein>
    <recommendedName>
        <fullName evidence="3">Portal protein</fullName>
    </recommendedName>
</protein>
<evidence type="ECO:0008006" key="3">
    <source>
        <dbReference type="Google" id="ProtNLM"/>
    </source>
</evidence>
<evidence type="ECO:0000256" key="1">
    <source>
        <dbReference type="SAM" id="MobiDB-lite"/>
    </source>
</evidence>
<proteinExistence type="predicted"/>
<evidence type="ECO:0000313" key="2">
    <source>
        <dbReference type="EMBL" id="CAB4155702.1"/>
    </source>
</evidence>
<accession>A0A6J5NAS1</accession>
<dbReference type="EMBL" id="LR796637">
    <property type="protein sequence ID" value="CAB4155702.1"/>
    <property type="molecule type" value="Genomic_DNA"/>
</dbReference>